<gene>
    <name evidence="2" type="ORF">FF041_06995</name>
</gene>
<evidence type="ECO:0000313" key="2">
    <source>
        <dbReference type="EMBL" id="MQS99971.1"/>
    </source>
</evidence>
<keyword evidence="3" id="KW-1185">Reference proteome</keyword>
<dbReference type="Proteomes" id="UP000419138">
    <property type="component" value="Unassembled WGS sequence"/>
</dbReference>
<proteinExistence type="predicted"/>
<reference evidence="2 3" key="1">
    <citation type="submission" date="2019-05" db="EMBL/GenBank/DDBJ databases">
        <title>Comparative genomics and metabolomics analyses of clavulanic acid producing Streptomyces species provides insight into specialized metabolism and evolution of beta-lactam biosynthetic gene clusters.</title>
        <authorList>
            <person name="Moore M.A."/>
            <person name="Cruz-Morales P."/>
            <person name="Barona Gomez F."/>
            <person name="Kapil T."/>
        </authorList>
    </citation>
    <scope>NUCLEOTIDE SEQUENCE [LARGE SCALE GENOMIC DNA]</scope>
    <source>
        <strain evidence="2 3">NRRL 5741</strain>
    </source>
</reference>
<sequence>MSDTTPNSKGPAQVQHTPEATGPALIPVDQVNPEDIGTLSIEYRDGHPVTDVSGGTYVPAVLTVAHEAANAVGAYSVAPQQARSLDTTSSSLEDLVDVNVEFSVYDLAATLDWQSRAM</sequence>
<organism evidence="2 3">
    <name type="scientific">Streptomyces jumonjinensis</name>
    <dbReference type="NCBI Taxonomy" id="1945"/>
    <lineage>
        <taxon>Bacteria</taxon>
        <taxon>Bacillati</taxon>
        <taxon>Actinomycetota</taxon>
        <taxon>Actinomycetes</taxon>
        <taxon>Kitasatosporales</taxon>
        <taxon>Streptomycetaceae</taxon>
        <taxon>Streptomyces</taxon>
    </lineage>
</organism>
<protein>
    <submittedName>
        <fullName evidence="2">Uncharacterized protein</fullName>
    </submittedName>
</protein>
<comment type="caution">
    <text evidence="2">The sequence shown here is derived from an EMBL/GenBank/DDBJ whole genome shotgun (WGS) entry which is preliminary data.</text>
</comment>
<dbReference type="EMBL" id="VCLA01000057">
    <property type="protein sequence ID" value="MQS99971.1"/>
    <property type="molecule type" value="Genomic_DNA"/>
</dbReference>
<feature type="compositionally biased region" description="Polar residues" evidence="1">
    <location>
        <begin position="1"/>
        <end position="18"/>
    </location>
</feature>
<evidence type="ECO:0000256" key="1">
    <source>
        <dbReference type="SAM" id="MobiDB-lite"/>
    </source>
</evidence>
<accession>A0A646KCH9</accession>
<evidence type="ECO:0000313" key="3">
    <source>
        <dbReference type="Proteomes" id="UP000419138"/>
    </source>
</evidence>
<dbReference type="RefSeq" id="WP_153521484.1">
    <property type="nucleotide sequence ID" value="NZ_JBEPDZ010000050.1"/>
</dbReference>
<dbReference type="OrthoDB" id="4257110at2"/>
<feature type="region of interest" description="Disordered" evidence="1">
    <location>
        <begin position="1"/>
        <end position="29"/>
    </location>
</feature>
<dbReference type="AlphaFoldDB" id="A0A646KCH9"/>
<name>A0A646KCH9_STRJU</name>